<accession>A0A7V2ZHE9</accession>
<name>A0A7V2ZHE9_9BACT</name>
<keyword evidence="2 5" id="KW-0812">Transmembrane</keyword>
<keyword evidence="6" id="KW-0489">Methyltransferase</keyword>
<dbReference type="PROSITE" id="PS50244">
    <property type="entry name" value="S5A_REDUCTASE"/>
    <property type="match status" value="1"/>
</dbReference>
<dbReference type="InterPro" id="IPR007318">
    <property type="entry name" value="Phopholipid_MeTrfase"/>
</dbReference>
<dbReference type="PANTHER" id="PTHR12714:SF9">
    <property type="entry name" value="PROTEIN-S-ISOPRENYLCYSTEINE O-METHYLTRANSFERASE"/>
    <property type="match status" value="1"/>
</dbReference>
<feature type="transmembrane region" description="Helical" evidence="5">
    <location>
        <begin position="88"/>
        <end position="115"/>
    </location>
</feature>
<protein>
    <submittedName>
        <fullName evidence="6">Isoprenylcysteine carboxylmethyltransferase family protein</fullName>
    </submittedName>
</protein>
<keyword evidence="6" id="KW-0808">Transferase</keyword>
<dbReference type="GO" id="GO:0032259">
    <property type="term" value="P:methylation"/>
    <property type="evidence" value="ECO:0007669"/>
    <property type="project" value="UniProtKB-KW"/>
</dbReference>
<evidence type="ECO:0000256" key="4">
    <source>
        <dbReference type="ARBA" id="ARBA00023136"/>
    </source>
</evidence>
<gene>
    <name evidence="6" type="ORF">ENS31_00755</name>
</gene>
<evidence type="ECO:0000313" key="6">
    <source>
        <dbReference type="EMBL" id="HFI90039.1"/>
    </source>
</evidence>
<dbReference type="PANTHER" id="PTHR12714">
    <property type="entry name" value="PROTEIN-S ISOPRENYLCYSTEINE O-METHYLTRANSFERASE"/>
    <property type="match status" value="1"/>
</dbReference>
<dbReference type="GO" id="GO:0012505">
    <property type="term" value="C:endomembrane system"/>
    <property type="evidence" value="ECO:0007669"/>
    <property type="project" value="UniProtKB-SubCell"/>
</dbReference>
<sequence>MKKLAELFFRYRSYTPIPFLILMIIFENATTTSLIAGFIIALIGESIRLWGVSWAGSETRTTGKVGGTYLIISGPFAYVRNPLYVGNILIYLGLGIMSYALFPYLQIIALMFFVFQYYLIVKAEEEYLFSTFGEQYKKYYQSVPRFFPRFTPHRDDSVEQPPFKINEGLKSERRTLQALFAVSILILIKYFLSK</sequence>
<reference evidence="6" key="1">
    <citation type="journal article" date="2020" name="mSystems">
        <title>Genome- and Community-Level Interaction Insights into Carbon Utilization and Element Cycling Functions of Hydrothermarchaeota in Hydrothermal Sediment.</title>
        <authorList>
            <person name="Zhou Z."/>
            <person name="Liu Y."/>
            <person name="Xu W."/>
            <person name="Pan J."/>
            <person name="Luo Z.H."/>
            <person name="Li M."/>
        </authorList>
    </citation>
    <scope>NUCLEOTIDE SEQUENCE [LARGE SCALE GENOMIC DNA]</scope>
    <source>
        <strain evidence="6">SpSt-479</strain>
    </source>
</reference>
<evidence type="ECO:0000256" key="2">
    <source>
        <dbReference type="ARBA" id="ARBA00022692"/>
    </source>
</evidence>
<evidence type="ECO:0000256" key="5">
    <source>
        <dbReference type="SAM" id="Phobius"/>
    </source>
</evidence>
<dbReference type="GO" id="GO:0008168">
    <property type="term" value="F:methyltransferase activity"/>
    <property type="evidence" value="ECO:0007669"/>
    <property type="project" value="UniProtKB-KW"/>
</dbReference>
<feature type="transmembrane region" description="Helical" evidence="5">
    <location>
        <begin position="20"/>
        <end position="44"/>
    </location>
</feature>
<comment type="caution">
    <text evidence="6">The sequence shown here is derived from an EMBL/GenBank/DDBJ whole genome shotgun (WGS) entry which is preliminary data.</text>
</comment>
<evidence type="ECO:0000256" key="3">
    <source>
        <dbReference type="ARBA" id="ARBA00022989"/>
    </source>
</evidence>
<dbReference type="Gene3D" id="1.20.120.1630">
    <property type="match status" value="1"/>
</dbReference>
<feature type="transmembrane region" description="Helical" evidence="5">
    <location>
        <begin position="175"/>
        <end position="192"/>
    </location>
</feature>
<comment type="subcellular location">
    <subcellularLocation>
        <location evidence="1">Endomembrane system</location>
        <topology evidence="1">Multi-pass membrane protein</topology>
    </subcellularLocation>
</comment>
<keyword evidence="3 5" id="KW-1133">Transmembrane helix</keyword>
<dbReference type="Pfam" id="PF04191">
    <property type="entry name" value="PEMT"/>
    <property type="match status" value="1"/>
</dbReference>
<dbReference type="EMBL" id="DSUJ01000002">
    <property type="protein sequence ID" value="HFI90039.1"/>
    <property type="molecule type" value="Genomic_DNA"/>
</dbReference>
<dbReference type="AlphaFoldDB" id="A0A7V2ZHE9"/>
<keyword evidence="4 5" id="KW-0472">Membrane</keyword>
<organism evidence="6">
    <name type="scientific">Ignavibacterium album</name>
    <dbReference type="NCBI Taxonomy" id="591197"/>
    <lineage>
        <taxon>Bacteria</taxon>
        <taxon>Pseudomonadati</taxon>
        <taxon>Ignavibacteriota</taxon>
        <taxon>Ignavibacteria</taxon>
        <taxon>Ignavibacteriales</taxon>
        <taxon>Ignavibacteriaceae</taxon>
        <taxon>Ignavibacterium</taxon>
    </lineage>
</organism>
<evidence type="ECO:0000256" key="1">
    <source>
        <dbReference type="ARBA" id="ARBA00004127"/>
    </source>
</evidence>
<proteinExistence type="predicted"/>